<dbReference type="Proteomes" id="UP000199055">
    <property type="component" value="Unassembled WGS sequence"/>
</dbReference>
<dbReference type="EMBL" id="FOET01000010">
    <property type="protein sequence ID" value="SEQ55148.1"/>
    <property type="molecule type" value="Genomic_DNA"/>
</dbReference>
<evidence type="ECO:0008006" key="4">
    <source>
        <dbReference type="Google" id="ProtNLM"/>
    </source>
</evidence>
<feature type="compositionally biased region" description="Basic and acidic residues" evidence="1">
    <location>
        <begin position="30"/>
        <end position="39"/>
    </location>
</feature>
<reference evidence="2 3" key="1">
    <citation type="submission" date="2016-10" db="EMBL/GenBank/DDBJ databases">
        <authorList>
            <person name="de Groot N.N."/>
        </authorList>
    </citation>
    <scope>NUCLEOTIDE SEQUENCE [LARGE SCALE GENOMIC DNA]</scope>
    <source>
        <strain evidence="2 3">CGMCC 4.3519</strain>
    </source>
</reference>
<organism evidence="2 3">
    <name type="scientific">Streptomyces radiopugnans</name>
    <dbReference type="NCBI Taxonomy" id="403935"/>
    <lineage>
        <taxon>Bacteria</taxon>
        <taxon>Bacillati</taxon>
        <taxon>Actinomycetota</taxon>
        <taxon>Actinomycetes</taxon>
        <taxon>Kitasatosporales</taxon>
        <taxon>Streptomycetaceae</taxon>
        <taxon>Streptomyces</taxon>
    </lineage>
</organism>
<keyword evidence="3" id="KW-1185">Reference proteome</keyword>
<feature type="compositionally biased region" description="Pro residues" evidence="1">
    <location>
        <begin position="18"/>
        <end position="29"/>
    </location>
</feature>
<evidence type="ECO:0000256" key="1">
    <source>
        <dbReference type="SAM" id="MobiDB-lite"/>
    </source>
</evidence>
<protein>
    <recommendedName>
        <fullName evidence="4">DinB superfamily protein</fullName>
    </recommendedName>
</protein>
<dbReference type="AlphaFoldDB" id="A0A1H9GYR6"/>
<feature type="region of interest" description="Disordered" evidence="1">
    <location>
        <begin position="14"/>
        <end position="39"/>
    </location>
</feature>
<evidence type="ECO:0000313" key="2">
    <source>
        <dbReference type="EMBL" id="SEQ55148.1"/>
    </source>
</evidence>
<gene>
    <name evidence="2" type="ORF">SAMN05216481_1103</name>
</gene>
<name>A0A1H9GYR6_9ACTN</name>
<evidence type="ECO:0000313" key="3">
    <source>
        <dbReference type="Proteomes" id="UP000199055"/>
    </source>
</evidence>
<dbReference type="STRING" id="403935.SAMN05216481_1103"/>
<accession>A0A1H9GYR6</accession>
<sequence>MCILFHRRIDTFLGTAPPAAPAPGGSEPPPRYRDEDARRASEELGRAAGALAGRLAVLTDDDWEHEDPRFPAPRPNLDLLTRHFLHDIIHSLSEVLNEARGTGRKAVGSHG</sequence>
<proteinExistence type="predicted"/>